<dbReference type="PANTHER" id="PTHR42790:SF19">
    <property type="entry name" value="KYNURENINE_ALPHA-AMINOADIPATE AMINOTRANSFERASE, MITOCHONDRIAL"/>
    <property type="match status" value="1"/>
</dbReference>
<dbReference type="STRING" id="5627.A0A1C7LR23"/>
<comment type="cofactor">
    <cofactor evidence="1">
        <name>pyridoxal 5'-phosphate</name>
        <dbReference type="ChEBI" id="CHEBI:597326"/>
    </cofactor>
</comment>
<feature type="domain" description="Aminotransferase class I/classII large" evidence="6">
    <location>
        <begin position="110"/>
        <end position="489"/>
    </location>
</feature>
<sequence length="504" mass="56649">MKTLEYTRLSQCDSTVGLPVIPWLAIAHSSPCNLKARARRPNPMKEMYKYVSNTRRMVSLANGDPHFSLYPIRRIEFEMASIDVDDPVASWRTGGPDARSQKISSSKDEPSALCIKNALQYTHGAGLPDALRAISELSNFYHPSPGQHEVTLTLGNADGITKCFRLLGEPGDYFLADEFAFPGMVNAALPHGIKWVPVRMDEGGAVPEELEKLLAGWDTARGRRPHVLYSVPCGQNPTGSTLTLERRKKIYAIAQKYDVIIIEDDPYYFLHYDSPESQSTAIVKPFIPSFLTLDVDGRVMRIDSFSKVMAPGMRLGWITCNPLFYEHLVSYTDSSTQHPHAFGQILVTELLSEAGWQLQGFDKWVRSLCKEYQRRRDFFLELFAREVSKDGFATAAVPEAGMFVWIKVNLEKHPRYKNAITNGTSARTNTIQLMDELFKKSLDAGLVIMPASIFAIRTDSKHSDDEELIEDRCNFLRATFAGAEEVMEEGLTILGRVLSQFFAN</sequence>
<gene>
    <name evidence="7" type="ORF">A0H81_13657</name>
</gene>
<keyword evidence="3" id="KW-0032">Aminotransferase</keyword>
<dbReference type="InterPro" id="IPR004839">
    <property type="entry name" value="Aminotransferase_I/II_large"/>
</dbReference>
<dbReference type="AlphaFoldDB" id="A0A1C7LR23"/>
<dbReference type="Proteomes" id="UP000092993">
    <property type="component" value="Unassembled WGS sequence"/>
</dbReference>
<evidence type="ECO:0000259" key="6">
    <source>
        <dbReference type="Pfam" id="PF00155"/>
    </source>
</evidence>
<keyword evidence="8" id="KW-1185">Reference proteome</keyword>
<keyword evidence="5" id="KW-0663">Pyridoxal phosphate</keyword>
<organism evidence="7 8">
    <name type="scientific">Grifola frondosa</name>
    <name type="common">Maitake</name>
    <name type="synonym">Polyporus frondosus</name>
    <dbReference type="NCBI Taxonomy" id="5627"/>
    <lineage>
        <taxon>Eukaryota</taxon>
        <taxon>Fungi</taxon>
        <taxon>Dikarya</taxon>
        <taxon>Basidiomycota</taxon>
        <taxon>Agaricomycotina</taxon>
        <taxon>Agaricomycetes</taxon>
        <taxon>Polyporales</taxon>
        <taxon>Grifolaceae</taxon>
        <taxon>Grifola</taxon>
    </lineage>
</organism>
<proteinExistence type="inferred from homology"/>
<dbReference type="EMBL" id="LUGG01000031">
    <property type="protein sequence ID" value="OBZ66349.1"/>
    <property type="molecule type" value="Genomic_DNA"/>
</dbReference>
<dbReference type="Pfam" id="PF00155">
    <property type="entry name" value="Aminotran_1_2"/>
    <property type="match status" value="1"/>
</dbReference>
<comment type="caution">
    <text evidence="7">The sequence shown here is derived from an EMBL/GenBank/DDBJ whole genome shotgun (WGS) entry which is preliminary data.</text>
</comment>
<dbReference type="OrthoDB" id="691673at2759"/>
<protein>
    <recommendedName>
        <fullName evidence="6">Aminotransferase class I/classII large domain-containing protein</fullName>
    </recommendedName>
</protein>
<evidence type="ECO:0000313" key="7">
    <source>
        <dbReference type="EMBL" id="OBZ66349.1"/>
    </source>
</evidence>
<comment type="similarity">
    <text evidence="2">Belongs to the class-I pyridoxal-phosphate-dependent aminotransferase family.</text>
</comment>
<dbReference type="InterPro" id="IPR015424">
    <property type="entry name" value="PyrdxlP-dep_Trfase"/>
</dbReference>
<accession>A0A1C7LR23</accession>
<dbReference type="Gene3D" id="3.40.640.10">
    <property type="entry name" value="Type I PLP-dependent aspartate aminotransferase-like (Major domain)"/>
    <property type="match status" value="1"/>
</dbReference>
<name>A0A1C7LR23_GRIFR</name>
<dbReference type="GO" id="GO:0008483">
    <property type="term" value="F:transaminase activity"/>
    <property type="evidence" value="ECO:0007669"/>
    <property type="project" value="UniProtKB-KW"/>
</dbReference>
<evidence type="ECO:0000313" key="8">
    <source>
        <dbReference type="Proteomes" id="UP000092993"/>
    </source>
</evidence>
<dbReference type="PANTHER" id="PTHR42790">
    <property type="entry name" value="AMINOTRANSFERASE"/>
    <property type="match status" value="1"/>
</dbReference>
<dbReference type="GO" id="GO:1901605">
    <property type="term" value="P:alpha-amino acid metabolic process"/>
    <property type="evidence" value="ECO:0007669"/>
    <property type="project" value="TreeGrafter"/>
</dbReference>
<dbReference type="GO" id="GO:0030170">
    <property type="term" value="F:pyridoxal phosphate binding"/>
    <property type="evidence" value="ECO:0007669"/>
    <property type="project" value="InterPro"/>
</dbReference>
<dbReference type="CDD" id="cd00609">
    <property type="entry name" value="AAT_like"/>
    <property type="match status" value="1"/>
</dbReference>
<evidence type="ECO:0000256" key="5">
    <source>
        <dbReference type="ARBA" id="ARBA00022898"/>
    </source>
</evidence>
<evidence type="ECO:0000256" key="4">
    <source>
        <dbReference type="ARBA" id="ARBA00022679"/>
    </source>
</evidence>
<evidence type="ECO:0000256" key="3">
    <source>
        <dbReference type="ARBA" id="ARBA00022576"/>
    </source>
</evidence>
<dbReference type="InterPro" id="IPR015421">
    <property type="entry name" value="PyrdxlP-dep_Trfase_major"/>
</dbReference>
<keyword evidence="4" id="KW-0808">Transferase</keyword>
<dbReference type="OMA" id="FLQYDAP"/>
<dbReference type="SUPFAM" id="SSF53383">
    <property type="entry name" value="PLP-dependent transferases"/>
    <property type="match status" value="1"/>
</dbReference>
<dbReference type="InterPro" id="IPR050859">
    <property type="entry name" value="Class-I_PLP-dep_aminotransf"/>
</dbReference>
<reference evidence="7 8" key="1">
    <citation type="submission" date="2016-03" db="EMBL/GenBank/DDBJ databases">
        <title>Whole genome sequencing of Grifola frondosa 9006-11.</title>
        <authorList>
            <person name="Min B."/>
            <person name="Park H."/>
            <person name="Kim J.-G."/>
            <person name="Cho H."/>
            <person name="Oh Y.-L."/>
            <person name="Kong W.-S."/>
            <person name="Choi I.-G."/>
        </authorList>
    </citation>
    <scope>NUCLEOTIDE SEQUENCE [LARGE SCALE GENOMIC DNA]</scope>
    <source>
        <strain evidence="7 8">9006-11</strain>
    </source>
</reference>
<evidence type="ECO:0000256" key="1">
    <source>
        <dbReference type="ARBA" id="ARBA00001933"/>
    </source>
</evidence>
<evidence type="ECO:0000256" key="2">
    <source>
        <dbReference type="ARBA" id="ARBA00007441"/>
    </source>
</evidence>